<feature type="compositionally biased region" description="Basic and acidic residues" evidence="1">
    <location>
        <begin position="1"/>
        <end position="15"/>
    </location>
</feature>
<protein>
    <submittedName>
        <fullName evidence="2">Uncharacterized protein</fullName>
    </submittedName>
</protein>
<accession>A0A7S3LHR4</accession>
<gene>
    <name evidence="2" type="ORF">ASTO00021_LOCUS1870</name>
</gene>
<evidence type="ECO:0000256" key="1">
    <source>
        <dbReference type="SAM" id="MobiDB-lite"/>
    </source>
</evidence>
<reference evidence="2" key="1">
    <citation type="submission" date="2021-01" db="EMBL/GenBank/DDBJ databases">
        <authorList>
            <person name="Corre E."/>
            <person name="Pelletier E."/>
            <person name="Niang G."/>
            <person name="Scheremetjew M."/>
            <person name="Finn R."/>
            <person name="Kale V."/>
            <person name="Holt S."/>
            <person name="Cochrane G."/>
            <person name="Meng A."/>
            <person name="Brown T."/>
            <person name="Cohen L."/>
        </authorList>
    </citation>
    <scope>NUCLEOTIDE SEQUENCE</scope>
    <source>
        <strain evidence="2">GSBS06</strain>
    </source>
</reference>
<organism evidence="2">
    <name type="scientific">Aplanochytrium stocchinoi</name>
    <dbReference type="NCBI Taxonomy" id="215587"/>
    <lineage>
        <taxon>Eukaryota</taxon>
        <taxon>Sar</taxon>
        <taxon>Stramenopiles</taxon>
        <taxon>Bigyra</taxon>
        <taxon>Labyrinthulomycetes</taxon>
        <taxon>Thraustochytrida</taxon>
        <taxon>Thraustochytriidae</taxon>
        <taxon>Aplanochytrium</taxon>
    </lineage>
</organism>
<proteinExistence type="predicted"/>
<feature type="region of interest" description="Disordered" evidence="1">
    <location>
        <begin position="1"/>
        <end position="25"/>
    </location>
</feature>
<dbReference type="EMBL" id="HBIN01002793">
    <property type="protein sequence ID" value="CAE0431533.1"/>
    <property type="molecule type" value="Transcribed_RNA"/>
</dbReference>
<evidence type="ECO:0000313" key="2">
    <source>
        <dbReference type="EMBL" id="CAE0431533.1"/>
    </source>
</evidence>
<dbReference type="AlphaFoldDB" id="A0A7S3LHR4"/>
<sequence>MAEASKDVVVEKVEETPTATPVGASTRKSETFETVTFESKEYHNLACCIPAVLCCNVVSIYAGPDEATLKNDSCLCIKSQKKVPYGELAGVGEESCCCFVGFSAGALSPSGDGGQQLSIYPGTGCNADYVREIVEELKARQYHRGDAARMRVAETQNAALARIEGKLDLLLQNAGISLPADPVVEDMQR</sequence>
<name>A0A7S3LHR4_9STRA</name>